<gene>
    <name evidence="8" type="ORF">EWM57_20440</name>
</gene>
<comment type="caution">
    <text evidence="8">The sequence shown here is derived from an EMBL/GenBank/DDBJ whole genome shotgun (WGS) entry which is preliminary data.</text>
</comment>
<reference evidence="8 9" key="1">
    <citation type="submission" date="2019-02" db="EMBL/GenBank/DDBJ databases">
        <title>Bacterial novel species isolated from soil.</title>
        <authorList>
            <person name="Jung H.-Y."/>
        </authorList>
    </citation>
    <scope>NUCLEOTIDE SEQUENCE [LARGE SCALE GENOMIC DNA]</scope>
    <source>
        <strain evidence="8 9">1-3-3-3</strain>
    </source>
</reference>
<keyword evidence="3" id="KW-0597">Phosphoprotein</keyword>
<dbReference type="Gene3D" id="3.30.450.20">
    <property type="entry name" value="PAS domain"/>
    <property type="match status" value="3"/>
</dbReference>
<dbReference type="SUPFAM" id="SSF55785">
    <property type="entry name" value="PYP-like sensor domain (PAS domain)"/>
    <property type="match status" value="3"/>
</dbReference>
<evidence type="ECO:0000256" key="5">
    <source>
        <dbReference type="ARBA" id="ARBA00022777"/>
    </source>
</evidence>
<name>A0A4V1ZA73_9BACT</name>
<sequence length="435" mass="49724">MPTPLLPVDFEALFHHLPDSFLLLTPDGTVVTNSDRHVGVSLLPREQAVGRDIFDAFPSAPESQQALRESHDYVRQHRQPHTMPLTRYDLERPAALGGGTEERYWQITHYPLLNAAGELQYILQRPQDVTEKHLAERREAEIQRQLADSQQQARFVLEALPVLIWTCQADGSVSAFNQRWLHYTGRSSAESLGWGWMQDLDPAQREDVEQRWKTAAQRGAEFQLEFRLRRADGQYRWLLVRCVPRKADDGSVSQWVGGGTDIHEQKEMVQELLRANEQQADMAEMAYQAQRQALSQRETFYNLFQQAPALICILRGPDHVFDFVNPQYQELFRGRELVGKRVGEALPEVEEQGFISLLDNVYQTGETFYGKEILIMVDHGDAAGPQQLYLNFTYQLFSEGGHRAGITVFAYDVTDLVVARKRLEKQSADATPASR</sequence>
<dbReference type="InterPro" id="IPR001610">
    <property type="entry name" value="PAC"/>
</dbReference>
<dbReference type="InterPro" id="IPR000014">
    <property type="entry name" value="PAS"/>
</dbReference>
<dbReference type="InterPro" id="IPR013656">
    <property type="entry name" value="PAS_4"/>
</dbReference>
<dbReference type="PANTHER" id="PTHR43304">
    <property type="entry name" value="PHYTOCHROME-LIKE PROTEIN CPH1"/>
    <property type="match status" value="1"/>
</dbReference>
<dbReference type="AlphaFoldDB" id="A0A4V1ZA73"/>
<dbReference type="SMART" id="SM00086">
    <property type="entry name" value="PAC"/>
    <property type="match status" value="1"/>
</dbReference>
<dbReference type="GO" id="GO:0004673">
    <property type="term" value="F:protein histidine kinase activity"/>
    <property type="evidence" value="ECO:0007669"/>
    <property type="project" value="UniProtKB-EC"/>
</dbReference>
<dbReference type="InterPro" id="IPR035965">
    <property type="entry name" value="PAS-like_dom_sf"/>
</dbReference>
<feature type="domain" description="PAS" evidence="6">
    <location>
        <begin position="149"/>
        <end position="219"/>
    </location>
</feature>
<dbReference type="PROSITE" id="PS50112">
    <property type="entry name" value="PAS"/>
    <property type="match status" value="1"/>
</dbReference>
<dbReference type="FunFam" id="3.30.450.20:FF:000099">
    <property type="entry name" value="Sensory box sensor histidine kinase"/>
    <property type="match status" value="1"/>
</dbReference>
<feature type="domain" description="PAC" evidence="7">
    <location>
        <begin position="222"/>
        <end position="274"/>
    </location>
</feature>
<proteinExistence type="predicted"/>
<dbReference type="PANTHER" id="PTHR43304:SF1">
    <property type="entry name" value="PAC DOMAIN-CONTAINING PROTEIN"/>
    <property type="match status" value="1"/>
</dbReference>
<dbReference type="OrthoDB" id="9766459at2"/>
<keyword evidence="4" id="KW-0808">Transferase</keyword>
<dbReference type="InterPro" id="IPR013655">
    <property type="entry name" value="PAS_fold_3"/>
</dbReference>
<dbReference type="CDD" id="cd00130">
    <property type="entry name" value="PAS"/>
    <property type="match status" value="1"/>
</dbReference>
<evidence type="ECO:0000256" key="3">
    <source>
        <dbReference type="ARBA" id="ARBA00022553"/>
    </source>
</evidence>
<dbReference type="EC" id="2.7.13.3" evidence="2"/>
<comment type="catalytic activity">
    <reaction evidence="1">
        <text>ATP + protein L-histidine = ADP + protein N-phospho-L-histidine.</text>
        <dbReference type="EC" id="2.7.13.3"/>
    </reaction>
</comment>
<protein>
    <recommendedName>
        <fullName evidence="2">histidine kinase</fullName>
        <ecNumber evidence="2">2.7.13.3</ecNumber>
    </recommendedName>
</protein>
<dbReference type="Pfam" id="PF08447">
    <property type="entry name" value="PAS_3"/>
    <property type="match status" value="1"/>
</dbReference>
<evidence type="ECO:0000256" key="2">
    <source>
        <dbReference type="ARBA" id="ARBA00012438"/>
    </source>
</evidence>
<evidence type="ECO:0000256" key="4">
    <source>
        <dbReference type="ARBA" id="ARBA00022679"/>
    </source>
</evidence>
<evidence type="ECO:0000256" key="1">
    <source>
        <dbReference type="ARBA" id="ARBA00000085"/>
    </source>
</evidence>
<dbReference type="NCBIfam" id="TIGR00229">
    <property type="entry name" value="sensory_box"/>
    <property type="match status" value="1"/>
</dbReference>
<evidence type="ECO:0000259" key="6">
    <source>
        <dbReference type="PROSITE" id="PS50112"/>
    </source>
</evidence>
<dbReference type="InterPro" id="IPR052162">
    <property type="entry name" value="Sensor_kinase/Photoreceptor"/>
</dbReference>
<evidence type="ECO:0000259" key="7">
    <source>
        <dbReference type="PROSITE" id="PS50113"/>
    </source>
</evidence>
<accession>A0A4V1ZA73</accession>
<keyword evidence="9" id="KW-1185">Reference proteome</keyword>
<dbReference type="PROSITE" id="PS50113">
    <property type="entry name" value="PAC"/>
    <property type="match status" value="1"/>
</dbReference>
<evidence type="ECO:0000313" key="9">
    <source>
        <dbReference type="Proteomes" id="UP000294155"/>
    </source>
</evidence>
<dbReference type="EMBL" id="SEWE01000081">
    <property type="protein sequence ID" value="RYU74528.1"/>
    <property type="molecule type" value="Genomic_DNA"/>
</dbReference>
<dbReference type="Pfam" id="PF08448">
    <property type="entry name" value="PAS_4"/>
    <property type="match status" value="2"/>
</dbReference>
<dbReference type="Proteomes" id="UP000294155">
    <property type="component" value="Unassembled WGS sequence"/>
</dbReference>
<dbReference type="RefSeq" id="WP_129923159.1">
    <property type="nucleotide sequence ID" value="NZ_SEWE01000081.1"/>
</dbReference>
<dbReference type="InterPro" id="IPR000700">
    <property type="entry name" value="PAS-assoc_C"/>
</dbReference>
<organism evidence="8 9">
    <name type="scientific">Hymenobacter persicinus</name>
    <dbReference type="NCBI Taxonomy" id="2025506"/>
    <lineage>
        <taxon>Bacteria</taxon>
        <taxon>Pseudomonadati</taxon>
        <taxon>Bacteroidota</taxon>
        <taxon>Cytophagia</taxon>
        <taxon>Cytophagales</taxon>
        <taxon>Hymenobacteraceae</taxon>
        <taxon>Hymenobacter</taxon>
    </lineage>
</organism>
<dbReference type="SMART" id="SM00091">
    <property type="entry name" value="PAS"/>
    <property type="match status" value="3"/>
</dbReference>
<keyword evidence="5" id="KW-0418">Kinase</keyword>
<evidence type="ECO:0000313" key="8">
    <source>
        <dbReference type="EMBL" id="RYU74528.1"/>
    </source>
</evidence>